<dbReference type="EMBL" id="KV453862">
    <property type="protein sequence ID" value="ODV83553.1"/>
    <property type="molecule type" value="Genomic_DNA"/>
</dbReference>
<dbReference type="InterPro" id="IPR018731">
    <property type="entry name" value="Atg13_N"/>
</dbReference>
<keyword evidence="8" id="KW-1185">Reference proteome</keyword>
<feature type="compositionally biased region" description="Low complexity" evidence="5">
    <location>
        <begin position="535"/>
        <end position="546"/>
    </location>
</feature>
<feature type="compositionally biased region" description="Polar residues" evidence="5">
    <location>
        <begin position="662"/>
        <end position="677"/>
    </location>
</feature>
<feature type="compositionally biased region" description="Polar residues" evidence="5">
    <location>
        <begin position="560"/>
        <end position="573"/>
    </location>
</feature>
<evidence type="ECO:0000256" key="3">
    <source>
        <dbReference type="ARBA" id="ARBA00023006"/>
    </source>
</evidence>
<evidence type="ECO:0000256" key="1">
    <source>
        <dbReference type="ARBA" id="ARBA00005246"/>
    </source>
</evidence>
<dbReference type="GO" id="GO:0034727">
    <property type="term" value="P:piecemeal microautophagy of the nucleus"/>
    <property type="evidence" value="ECO:0007669"/>
    <property type="project" value="TreeGrafter"/>
</dbReference>
<feature type="compositionally biased region" description="Acidic residues" evidence="5">
    <location>
        <begin position="689"/>
        <end position="698"/>
    </location>
</feature>
<dbReference type="GO" id="GO:0000407">
    <property type="term" value="C:phagophore assembly site"/>
    <property type="evidence" value="ECO:0007669"/>
    <property type="project" value="TreeGrafter"/>
</dbReference>
<dbReference type="InterPro" id="IPR036570">
    <property type="entry name" value="HORMA_dom_sf"/>
</dbReference>
<evidence type="ECO:0000313" key="8">
    <source>
        <dbReference type="Proteomes" id="UP000094801"/>
    </source>
</evidence>
<feature type="compositionally biased region" description="Low complexity" evidence="5">
    <location>
        <begin position="604"/>
        <end position="617"/>
    </location>
</feature>
<feature type="region of interest" description="Disordered" evidence="5">
    <location>
        <begin position="560"/>
        <end position="592"/>
    </location>
</feature>
<keyword evidence="3 4" id="KW-0072">Autophagy</keyword>
<feature type="region of interest" description="Disordered" evidence="5">
    <location>
        <begin position="733"/>
        <end position="772"/>
    </location>
</feature>
<dbReference type="OrthoDB" id="70161at2759"/>
<feature type="region of interest" description="Disordered" evidence="5">
    <location>
        <begin position="604"/>
        <end position="717"/>
    </location>
</feature>
<dbReference type="PANTHER" id="PTHR13430">
    <property type="match status" value="1"/>
</dbReference>
<dbReference type="STRING" id="983967.A0A1E4SVL9"/>
<reference evidence="8" key="1">
    <citation type="submission" date="2016-04" db="EMBL/GenBank/DDBJ databases">
        <title>Comparative genomics of biotechnologically important yeasts.</title>
        <authorList>
            <consortium name="DOE Joint Genome Institute"/>
            <person name="Riley R."/>
            <person name="Haridas S."/>
            <person name="Wolfe K.H."/>
            <person name="Lopes M.R."/>
            <person name="Hittinger C.T."/>
            <person name="Goker M."/>
            <person name="Salamov A."/>
            <person name="Wisecaver J."/>
            <person name="Long T.M."/>
            <person name="Aerts A.L."/>
            <person name="Barry K."/>
            <person name="Choi C."/>
            <person name="Clum A."/>
            <person name="Coughlan A.Y."/>
            <person name="Deshpande S."/>
            <person name="Douglass A.P."/>
            <person name="Hanson S.J."/>
            <person name="Klenk H.-P."/>
            <person name="Labutti K."/>
            <person name="Lapidus A."/>
            <person name="Lindquist E."/>
            <person name="Lipzen A."/>
            <person name="Meier-Kolthoff J.P."/>
            <person name="Ohm R.A."/>
            <person name="Otillar R.P."/>
            <person name="Pangilinan J."/>
            <person name="Peng Y."/>
            <person name="Rokas A."/>
            <person name="Rosa C.A."/>
            <person name="Scheuner C."/>
            <person name="Sibirny A.A."/>
            <person name="Slot J.C."/>
            <person name="Stielow J.B."/>
            <person name="Sun H."/>
            <person name="Kurtzman C.P."/>
            <person name="Blackwell M."/>
            <person name="Grigoriev I.V."/>
            <person name="Jeffries T.W."/>
        </authorList>
    </citation>
    <scope>NUCLEOTIDE SEQUENCE [LARGE SCALE GENOMIC DNA]</scope>
    <source>
        <strain evidence="8">NRRL YB-2248</strain>
    </source>
</reference>
<feature type="region of interest" description="Disordered" evidence="5">
    <location>
        <begin position="512"/>
        <end position="546"/>
    </location>
</feature>
<dbReference type="Pfam" id="PF10033">
    <property type="entry name" value="ATG13"/>
    <property type="match status" value="1"/>
</dbReference>
<evidence type="ECO:0000259" key="6">
    <source>
        <dbReference type="Pfam" id="PF10033"/>
    </source>
</evidence>
<dbReference type="GO" id="GO:1990316">
    <property type="term" value="C:Atg1/ULK1 kinase complex"/>
    <property type="evidence" value="ECO:0007669"/>
    <property type="project" value="InterPro"/>
</dbReference>
<dbReference type="Gene3D" id="6.10.140.1900">
    <property type="match status" value="1"/>
</dbReference>
<organism evidence="7 8">
    <name type="scientific">[Candida] arabinofermentans NRRL YB-2248</name>
    <dbReference type="NCBI Taxonomy" id="983967"/>
    <lineage>
        <taxon>Eukaryota</taxon>
        <taxon>Fungi</taxon>
        <taxon>Dikarya</taxon>
        <taxon>Ascomycota</taxon>
        <taxon>Saccharomycotina</taxon>
        <taxon>Pichiomycetes</taxon>
        <taxon>Pichiales</taxon>
        <taxon>Pichiaceae</taxon>
        <taxon>Ogataea</taxon>
        <taxon>Ogataea/Candida clade</taxon>
    </lineage>
</organism>
<feature type="compositionally biased region" description="Low complexity" evidence="5">
    <location>
        <begin position="733"/>
        <end position="748"/>
    </location>
</feature>
<feature type="region of interest" description="Disordered" evidence="5">
    <location>
        <begin position="294"/>
        <end position="317"/>
    </location>
</feature>
<dbReference type="AlphaFoldDB" id="A0A1E4SVL9"/>
<dbReference type="GO" id="GO:0005829">
    <property type="term" value="C:cytosol"/>
    <property type="evidence" value="ECO:0007669"/>
    <property type="project" value="TreeGrafter"/>
</dbReference>
<comment type="similarity">
    <text evidence="1 4">Belongs to the ATG13 family. Fungi subfamily.</text>
</comment>
<evidence type="ECO:0000313" key="7">
    <source>
        <dbReference type="EMBL" id="ODV83553.1"/>
    </source>
</evidence>
<dbReference type="Gene3D" id="3.30.900.10">
    <property type="entry name" value="HORMA domain"/>
    <property type="match status" value="1"/>
</dbReference>
<feature type="domain" description="Autophagy-related protein 13 N-terminal" evidence="6">
    <location>
        <begin position="24"/>
        <end position="250"/>
    </location>
</feature>
<gene>
    <name evidence="7" type="ORF">CANARDRAFT_29784</name>
</gene>
<dbReference type="InterPro" id="IPR040182">
    <property type="entry name" value="ATG13"/>
</dbReference>
<feature type="compositionally biased region" description="Low complexity" evidence="5">
    <location>
        <begin position="647"/>
        <end position="661"/>
    </location>
</feature>
<accession>A0A1E4SVL9</accession>
<name>A0A1E4SVL9_9ASCO</name>
<dbReference type="GO" id="GO:0034497">
    <property type="term" value="P:protein localization to phagophore assembly site"/>
    <property type="evidence" value="ECO:0007669"/>
    <property type="project" value="TreeGrafter"/>
</dbReference>
<feature type="compositionally biased region" description="Low complexity" evidence="5">
    <location>
        <begin position="583"/>
        <end position="592"/>
    </location>
</feature>
<evidence type="ECO:0000256" key="4">
    <source>
        <dbReference type="RuleBase" id="RU361214"/>
    </source>
</evidence>
<sequence>MTSTSRRPSRLLSERQSDKLAQIIQNFFLKSTQIITQSRSTSIDDDNQGSLRRDASPNGKVNKWFNLELSSDDSSKDDLLSWKTKDILSLPPLVIETYLDLRGLDTNQTLLLNDSIVKTNKKSEVVLERWLMEFDLSLFDNDNLELPSIYKKVIIMMRSLYLLLRLLPTFKLRDELIKSKLKTVNPLKVSFRILDGSKTITSKGRIGLSKKLGHQASDNSEHLKSRKLEPILTPIGALKLSVSYRINCNFQLNDNEELLSSQFMLGQQIPLASTKGDSYESERTSIQSPIEYHKHRLSSTSMSLSNSSPRRRSSNRSVQLFKVGSLNSSSSPPPMHTNNSQQMVPPISSFSTSKPIPVTLNRNNSSASLVAMLRQNRESLPKSIGSMDPSATQQLLTSTSASASASTKFSSSFGSRFRNTSSRHNSLEGQLLPVTLTPTTQNPILQTFRSRNKSLSISSSDMGPSSSIYMDEDLDSFVKMLDSKPDLSFSSNSPSIYDDSLLNFKNLQKSNDFFNSDQRSPLPPSQPVLHQQSPLQHQLASSQSNQQQSLLFKKNFQIEHQQQNRRPSQSSLYSPPHQVLLKPSPSTATSTITTPSISYAKFNSHPISHSGSPSNSSLTNILRRSSSSASTSKRPLQLLTGSQNQQVTPSNSVSASATTTTIDNMVNSSTRSKQLTNPELLKLRSFNEEVFDESDDESDPHHHSHNHRGSSPPVSSSLARHKFKINGVGMTLHQHLQQQQQQQQLQGQGEDDEDELLFAMSDMTLAKNNQEF</sequence>
<proteinExistence type="inferred from homology"/>
<dbReference type="GO" id="GO:0000423">
    <property type="term" value="P:mitophagy"/>
    <property type="evidence" value="ECO:0007669"/>
    <property type="project" value="TreeGrafter"/>
</dbReference>
<evidence type="ECO:0000256" key="5">
    <source>
        <dbReference type="SAM" id="MobiDB-lite"/>
    </source>
</evidence>
<dbReference type="Proteomes" id="UP000094801">
    <property type="component" value="Unassembled WGS sequence"/>
</dbReference>
<feature type="compositionally biased region" description="Low complexity" evidence="5">
    <location>
        <begin position="298"/>
        <end position="308"/>
    </location>
</feature>
<protein>
    <recommendedName>
        <fullName evidence="2 4">Autophagy-related protein 13</fullName>
    </recommendedName>
</protein>
<evidence type="ECO:0000256" key="2">
    <source>
        <dbReference type="ARBA" id="ARBA00013801"/>
    </source>
</evidence>
<dbReference type="PANTHER" id="PTHR13430:SF4">
    <property type="entry name" value="AUTOPHAGY-RELATED PROTEIN 13"/>
    <property type="match status" value="1"/>
</dbReference>